<gene>
    <name evidence="1" type="ORF">J0H12_06180</name>
</gene>
<dbReference type="AlphaFoldDB" id="A0A8J7PJQ7"/>
<accession>A0A8J7PJQ7</accession>
<name>A0A8J7PJQ7_9PROT</name>
<dbReference type="Proteomes" id="UP000664414">
    <property type="component" value="Unassembled WGS sequence"/>
</dbReference>
<comment type="caution">
    <text evidence="1">The sequence shown here is derived from an EMBL/GenBank/DDBJ whole genome shotgun (WGS) entry which is preliminary data.</text>
</comment>
<proteinExistence type="predicted"/>
<dbReference type="EMBL" id="JAFKGL010000025">
    <property type="protein sequence ID" value="MBN9413490.1"/>
    <property type="molecule type" value="Genomic_DNA"/>
</dbReference>
<evidence type="ECO:0000313" key="1">
    <source>
        <dbReference type="EMBL" id="MBN9413490.1"/>
    </source>
</evidence>
<organism evidence="1 2">
    <name type="scientific">Candidatus Paracaedimonas acanthamoebae</name>
    <dbReference type="NCBI Taxonomy" id="244581"/>
    <lineage>
        <taxon>Bacteria</taxon>
        <taxon>Pseudomonadati</taxon>
        <taxon>Pseudomonadota</taxon>
        <taxon>Alphaproteobacteria</taxon>
        <taxon>Holosporales</taxon>
        <taxon>Caedimonadaceae</taxon>
        <taxon>Candidatus Paracaedimonas</taxon>
    </lineage>
</organism>
<evidence type="ECO:0000313" key="2">
    <source>
        <dbReference type="Proteomes" id="UP000664414"/>
    </source>
</evidence>
<reference evidence="1" key="1">
    <citation type="submission" date="2021-02" db="EMBL/GenBank/DDBJ databases">
        <title>Thiocyanate and organic carbon inputs drive convergent selection for specific autotrophic Afipia and Thiobacillus strains within complex microbiomes.</title>
        <authorList>
            <person name="Huddy R.J."/>
            <person name="Sachdeva R."/>
            <person name="Kadzinga F."/>
            <person name="Kantor R.S."/>
            <person name="Harrison S.T.L."/>
            <person name="Banfield J.F."/>
        </authorList>
    </citation>
    <scope>NUCLEOTIDE SEQUENCE</scope>
    <source>
        <strain evidence="1">SCN18_10_11_15_R4_P_38_20</strain>
    </source>
</reference>
<protein>
    <submittedName>
        <fullName evidence="1">Uncharacterized protein</fullName>
    </submittedName>
</protein>
<sequence>MDLSRFGEGELELLVPGDDGVEEVAISSWLYLERLGEELRELKGSIFEEVAV</sequence>